<dbReference type="SUPFAM" id="SSF50447">
    <property type="entry name" value="Translation proteins"/>
    <property type="match status" value="1"/>
</dbReference>
<dbReference type="PANTHER" id="PTHR42854">
    <property type="entry name" value="EUKARYOTIC TRANSLATION INITIATION FACTOR 2 SUBUNIT 3 FAMILY MEMBER"/>
    <property type="match status" value="1"/>
</dbReference>
<evidence type="ECO:0000256" key="8">
    <source>
        <dbReference type="ARBA" id="ARBA00022741"/>
    </source>
</evidence>
<dbReference type="InterPro" id="IPR044127">
    <property type="entry name" value="eIF2g_dom_2"/>
</dbReference>
<dbReference type="GO" id="GO:0009507">
    <property type="term" value="C:chloroplast"/>
    <property type="evidence" value="ECO:0007669"/>
    <property type="project" value="UniProtKB-SubCell"/>
</dbReference>
<keyword evidence="13" id="KW-0812">Transmembrane</keyword>
<dbReference type="SUPFAM" id="SSF50465">
    <property type="entry name" value="EF-Tu/eEF-1alpha/eIF2-gamma C-terminal domain"/>
    <property type="match status" value="1"/>
</dbReference>
<dbReference type="AlphaFoldDB" id="Q98RT0"/>
<dbReference type="PIR" id="C90092">
    <property type="entry name" value="C90092"/>
</dbReference>
<dbReference type="PANTHER" id="PTHR42854:SF3">
    <property type="entry name" value="EUKARYOTIC TRANSLATION INITIATION FACTOR 2 SUBUNIT 3-RELATED"/>
    <property type="match status" value="1"/>
</dbReference>
<comment type="similarity">
    <text evidence="2">Belongs to the TRAFAC class translation factor GTPase superfamily. Classic translation factor GTPase family. EIF2G subfamily.</text>
</comment>
<dbReference type="GO" id="GO:0005829">
    <property type="term" value="C:cytosol"/>
    <property type="evidence" value="ECO:0007669"/>
    <property type="project" value="TreeGrafter"/>
</dbReference>
<evidence type="ECO:0000313" key="16">
    <source>
        <dbReference type="Proteomes" id="UP000242167"/>
    </source>
</evidence>
<dbReference type="Pfam" id="PF00009">
    <property type="entry name" value="GTP_EFTU"/>
    <property type="match status" value="1"/>
</dbReference>
<dbReference type="CDD" id="cd03688">
    <property type="entry name" value="eIF2_gamma_II"/>
    <property type="match status" value="1"/>
</dbReference>
<dbReference type="SUPFAM" id="SSF52540">
    <property type="entry name" value="P-loop containing nucleoside triphosphate hydrolases"/>
    <property type="match status" value="1"/>
</dbReference>
<dbReference type="NCBIfam" id="NF003077">
    <property type="entry name" value="PRK04000.1"/>
    <property type="match status" value="1"/>
</dbReference>
<dbReference type="InterPro" id="IPR027417">
    <property type="entry name" value="P-loop_NTPase"/>
</dbReference>
<accession>Q98RT0</accession>
<geneLocation type="nucleomorph" evidence="15"/>
<reference evidence="15 16" key="1">
    <citation type="journal article" date="2001" name="Nature">
        <title>The highly reduced genome of an enslaved algal nucleus.</title>
        <authorList>
            <person name="Douglas S."/>
            <person name="Zauner S."/>
            <person name="Fraunholz M."/>
            <person name="Beaton M."/>
            <person name="Penny S."/>
            <person name="Deng L."/>
            <person name="Wu X."/>
            <person name="Reith M."/>
            <person name="Cavalier-Smith T."/>
            <person name="Maier U."/>
        </authorList>
    </citation>
    <scope>NUCLEOTIDE SEQUENCE [LARGE SCALE GENOMIC DNA]</scope>
</reference>
<comment type="catalytic activity">
    <reaction evidence="12">
        <text>GTP + H2O = GDP + phosphate + H(+)</text>
        <dbReference type="Rhea" id="RHEA:19669"/>
        <dbReference type="ChEBI" id="CHEBI:15377"/>
        <dbReference type="ChEBI" id="CHEBI:15378"/>
        <dbReference type="ChEBI" id="CHEBI:37565"/>
        <dbReference type="ChEBI" id="CHEBI:43474"/>
        <dbReference type="ChEBI" id="CHEBI:58189"/>
        <dbReference type="EC" id="3.6.5.3"/>
    </reaction>
</comment>
<feature type="domain" description="Tr-type G" evidence="14">
    <location>
        <begin position="67"/>
        <end position="274"/>
    </location>
</feature>
<comment type="similarity">
    <text evidence="3">Belongs to the TRAFAC class translation factor GTPase superfamily. Classic translation factor GTPase family. EF-Tu/EF-1A subfamily.</text>
</comment>
<proteinExistence type="inferred from homology"/>
<keyword evidence="15" id="KW-0542">Nucleomorph</keyword>
<dbReference type="CDD" id="cd15490">
    <property type="entry name" value="eIF2_gamma_III"/>
    <property type="match status" value="1"/>
</dbReference>
<dbReference type="RefSeq" id="XP_001713572.1">
    <property type="nucleotide sequence ID" value="XM_001713520.1"/>
</dbReference>
<dbReference type="Pfam" id="PF09173">
    <property type="entry name" value="eIF2_C"/>
    <property type="match status" value="1"/>
</dbReference>
<evidence type="ECO:0000256" key="4">
    <source>
        <dbReference type="ARBA" id="ARBA00011986"/>
    </source>
</evidence>
<dbReference type="EC" id="3.6.5.3" evidence="4"/>
<dbReference type="GO" id="GO:0003743">
    <property type="term" value="F:translation initiation factor activity"/>
    <property type="evidence" value="ECO:0007669"/>
    <property type="project" value="UniProtKB-KW"/>
</dbReference>
<dbReference type="InterPro" id="IPR015256">
    <property type="entry name" value="eIF2g_C"/>
</dbReference>
<keyword evidence="8" id="KW-0547">Nucleotide-binding</keyword>
<dbReference type="GO" id="GO:0000049">
    <property type="term" value="F:tRNA binding"/>
    <property type="evidence" value="ECO:0007669"/>
    <property type="project" value="InterPro"/>
</dbReference>
<dbReference type="InterPro" id="IPR009000">
    <property type="entry name" value="Transl_B-barrel_sf"/>
</dbReference>
<organism evidence="15 16">
    <name type="scientific">Guillardia theta</name>
    <name type="common">Cryptophyte</name>
    <name type="synonym">Cryptomonas phi</name>
    <dbReference type="NCBI Taxonomy" id="55529"/>
    <lineage>
        <taxon>Eukaryota</taxon>
        <taxon>Cryptophyceae</taxon>
        <taxon>Pyrenomonadales</taxon>
        <taxon>Geminigeraceae</taxon>
        <taxon>Guillardia</taxon>
    </lineage>
</organism>
<protein>
    <recommendedName>
        <fullName evidence="4">protein-synthesizing GTPase</fullName>
        <ecNumber evidence="4">3.6.5.3</ecNumber>
    </recommendedName>
</protein>
<keyword evidence="10" id="KW-0648">Protein biosynthesis</keyword>
<evidence type="ECO:0000256" key="7">
    <source>
        <dbReference type="ARBA" id="ARBA00022640"/>
    </source>
</evidence>
<evidence type="ECO:0000256" key="12">
    <source>
        <dbReference type="ARBA" id="ARBA00048107"/>
    </source>
</evidence>
<dbReference type="Gene3D" id="2.40.30.10">
    <property type="entry name" value="Translation factors"/>
    <property type="match status" value="2"/>
</dbReference>
<keyword evidence="9" id="KW-0378">Hydrolase</keyword>
<keyword evidence="5" id="KW-0150">Chloroplast</keyword>
<gene>
    <name evidence="15" type="primary">eif2G</name>
</gene>
<dbReference type="GeneID" id="857355"/>
<dbReference type="PRINTS" id="PR00315">
    <property type="entry name" value="ELONGATNFCT"/>
</dbReference>
<comment type="subcellular location">
    <subcellularLocation>
        <location evidence="1">Plastid</location>
        <location evidence="1">Chloroplast</location>
    </subcellularLocation>
</comment>
<dbReference type="GO" id="GO:0001731">
    <property type="term" value="P:formation of translation preinitiation complex"/>
    <property type="evidence" value="ECO:0007669"/>
    <property type="project" value="TreeGrafter"/>
</dbReference>
<sequence length="491" mass="54925">MIIQTYLLISAVLYKLLNFSLIIINLSNMYLIGIVDPILKYLKSFFKKHLTTDIKGGGVCRNNFYNQSTLNVGIVGHVAHGKSTLVKSLTGTTTVKFKNELERNITIKLGYANCKIFKCINDHCTPPSCYQSQNLDPSAISYCYKCHRKLKLIKHISLVDCPGHEILMNTMLNGASVMNAAILVIAADEECPQPQTFEHLAALNLCELSNLIIIQNKIDIVSTTQAFRNYFQIQKLCESIKLKNFSIIPLSAQKKINMDVLLQLIAEKFIEFPRSFGLSPLVFILRSFDVNKPGTNIKDLRGGVVGGSIVKGMIKLNQFFEIRPGIFFKRKNKILCNFLHIQIKTINVENRNLPEATCGGLIGIGTNLDPSLTKGDKLSGQMMGKSESLPPIVSKILINYRLLKRLLFLSKDSIKSVGIKLGEIIMITVNNSSTSGKIYSKKKNNVSIELIKPICCNFSDKVCISRRINNHWRLVGCGTISKLNNNMNVFN</sequence>
<dbReference type="NCBIfam" id="TIGR00231">
    <property type="entry name" value="small_GTP"/>
    <property type="match status" value="1"/>
</dbReference>
<evidence type="ECO:0000256" key="13">
    <source>
        <dbReference type="SAM" id="Phobius"/>
    </source>
</evidence>
<dbReference type="Gene3D" id="3.40.50.300">
    <property type="entry name" value="P-loop containing nucleotide triphosphate hydrolases"/>
    <property type="match status" value="1"/>
</dbReference>
<feature type="transmembrane region" description="Helical" evidence="13">
    <location>
        <begin position="16"/>
        <end position="39"/>
    </location>
</feature>
<evidence type="ECO:0000256" key="10">
    <source>
        <dbReference type="ARBA" id="ARBA00022917"/>
    </source>
</evidence>
<name>Q98RT0_GUITH</name>
<evidence type="ECO:0000313" key="15">
    <source>
        <dbReference type="EMBL" id="AAK39867.1"/>
    </source>
</evidence>
<dbReference type="InterPro" id="IPR009001">
    <property type="entry name" value="Transl_elong_EF1A/Init_IF2_C"/>
</dbReference>
<keyword evidence="13" id="KW-1133">Transmembrane helix</keyword>
<dbReference type="EMBL" id="AF165818">
    <property type="protein sequence ID" value="AAK39867.1"/>
    <property type="molecule type" value="Genomic_DNA"/>
</dbReference>
<evidence type="ECO:0000256" key="6">
    <source>
        <dbReference type="ARBA" id="ARBA00022540"/>
    </source>
</evidence>
<keyword evidence="7" id="KW-0934">Plastid</keyword>
<dbReference type="InterPro" id="IPR005225">
    <property type="entry name" value="Small_GTP-bd"/>
</dbReference>
<dbReference type="FunFam" id="2.40.30.10:FF:000009">
    <property type="entry name" value="Eukaryotic translation initiation factor 2 subunit gamma"/>
    <property type="match status" value="1"/>
</dbReference>
<evidence type="ECO:0000256" key="11">
    <source>
        <dbReference type="ARBA" id="ARBA00023134"/>
    </source>
</evidence>
<keyword evidence="13" id="KW-0472">Membrane</keyword>
<keyword evidence="6 15" id="KW-0396">Initiation factor</keyword>
<dbReference type="GO" id="GO:0003924">
    <property type="term" value="F:GTPase activity"/>
    <property type="evidence" value="ECO:0007669"/>
    <property type="project" value="InterPro"/>
</dbReference>
<dbReference type="PROSITE" id="PS51722">
    <property type="entry name" value="G_TR_2"/>
    <property type="match status" value="1"/>
</dbReference>
<evidence type="ECO:0000256" key="2">
    <source>
        <dbReference type="ARBA" id="ARBA00005388"/>
    </source>
</evidence>
<dbReference type="InterPro" id="IPR050543">
    <property type="entry name" value="eIF2G"/>
</dbReference>
<evidence type="ECO:0000256" key="9">
    <source>
        <dbReference type="ARBA" id="ARBA00022801"/>
    </source>
</evidence>
<dbReference type="FunFam" id="3.40.50.300:FF:000065">
    <property type="entry name" value="Eukaryotic translation initiation factor 2 subunit gamma"/>
    <property type="match status" value="1"/>
</dbReference>
<keyword evidence="11" id="KW-0342">GTP-binding</keyword>
<evidence type="ECO:0000256" key="1">
    <source>
        <dbReference type="ARBA" id="ARBA00004229"/>
    </source>
</evidence>
<dbReference type="InterPro" id="IPR000795">
    <property type="entry name" value="T_Tr_GTP-bd_dom"/>
</dbReference>
<dbReference type="GO" id="GO:0005525">
    <property type="term" value="F:GTP binding"/>
    <property type="evidence" value="ECO:0007669"/>
    <property type="project" value="UniProtKB-KW"/>
</dbReference>
<evidence type="ECO:0000256" key="3">
    <source>
        <dbReference type="ARBA" id="ARBA00007249"/>
    </source>
</evidence>
<dbReference type="Proteomes" id="UP000242167">
    <property type="component" value="Nucleomorph 1"/>
</dbReference>
<evidence type="ECO:0000256" key="5">
    <source>
        <dbReference type="ARBA" id="ARBA00022528"/>
    </source>
</evidence>
<evidence type="ECO:0000259" key="14">
    <source>
        <dbReference type="PROSITE" id="PS51722"/>
    </source>
</evidence>